<proteinExistence type="predicted"/>
<evidence type="ECO:0000313" key="1">
    <source>
        <dbReference type="EMBL" id="KAJ8627717.1"/>
    </source>
</evidence>
<evidence type="ECO:0000313" key="2">
    <source>
        <dbReference type="Proteomes" id="UP001234297"/>
    </source>
</evidence>
<organism evidence="1 2">
    <name type="scientific">Persea americana</name>
    <name type="common">Avocado</name>
    <dbReference type="NCBI Taxonomy" id="3435"/>
    <lineage>
        <taxon>Eukaryota</taxon>
        <taxon>Viridiplantae</taxon>
        <taxon>Streptophyta</taxon>
        <taxon>Embryophyta</taxon>
        <taxon>Tracheophyta</taxon>
        <taxon>Spermatophyta</taxon>
        <taxon>Magnoliopsida</taxon>
        <taxon>Magnoliidae</taxon>
        <taxon>Laurales</taxon>
        <taxon>Lauraceae</taxon>
        <taxon>Persea</taxon>
    </lineage>
</organism>
<dbReference type="Proteomes" id="UP001234297">
    <property type="component" value="Chromosome 6"/>
</dbReference>
<name>A0ACC2L2J4_PERAE</name>
<accession>A0ACC2L2J4</accession>
<reference evidence="1 2" key="1">
    <citation type="journal article" date="2022" name="Hortic Res">
        <title>A haplotype resolved chromosomal level avocado genome allows analysis of novel avocado genes.</title>
        <authorList>
            <person name="Nath O."/>
            <person name="Fletcher S.J."/>
            <person name="Hayward A."/>
            <person name="Shaw L.M."/>
            <person name="Masouleh A.K."/>
            <person name="Furtado A."/>
            <person name="Henry R.J."/>
            <person name="Mitter N."/>
        </authorList>
    </citation>
    <scope>NUCLEOTIDE SEQUENCE [LARGE SCALE GENOMIC DNA]</scope>
    <source>
        <strain evidence="2">cv. Hass</strain>
    </source>
</reference>
<comment type="caution">
    <text evidence="1">The sequence shown here is derived from an EMBL/GenBank/DDBJ whole genome shotgun (WGS) entry which is preliminary data.</text>
</comment>
<protein>
    <submittedName>
        <fullName evidence="1">Uncharacterized protein</fullName>
    </submittedName>
</protein>
<keyword evidence="2" id="KW-1185">Reference proteome</keyword>
<gene>
    <name evidence="1" type="ORF">MRB53_021024</name>
</gene>
<sequence length="444" mass="50684">MALLKDKSASLTETSTLEEKTLFNGWERSDRLSTMFLRMTIAANIKTSLPTPENAKDYLKAITDKFKTADKSLAGKLMADLTTMKFDGTRSMHEHVIEMTNLAAKLKNLELSVDEAFLIQFILNSLPPQYGPFQIHYNTITDKWTVNELANKLVQEEARLNQQGIKVAHLVQGAGHKAGRKQIQARKRHHPNLMRLVRTPRRKRRKTYTNFERNLDIFRHTALNVKNGSKRKGFLTIQTINPSENFLFMGNKDKAPVEAIGTFRFVLDSGYQLDLCQTLYVPSISRNLVSSVDAVQVFITEVERQLDRKVKIIRSDRGGKFYGRYDETGQHPEPFAKLLQKLGIVAQYTTPGSPWQNGVAERRNRTYMKMVRSMMSHANLPISLWMDALRTPVYILNRVPSKVTQKSPKDLGFTALTIVRELLKPVMLDSLRRAKSVGVIHLKL</sequence>
<dbReference type="EMBL" id="CM056814">
    <property type="protein sequence ID" value="KAJ8627717.1"/>
    <property type="molecule type" value="Genomic_DNA"/>
</dbReference>